<evidence type="ECO:0000256" key="5">
    <source>
        <dbReference type="ARBA" id="ARBA00023015"/>
    </source>
</evidence>
<dbReference type="GO" id="GO:0003677">
    <property type="term" value="F:DNA binding"/>
    <property type="evidence" value="ECO:0007669"/>
    <property type="project" value="UniProtKB-KW"/>
</dbReference>
<evidence type="ECO:0000259" key="9">
    <source>
        <dbReference type="Pfam" id="PF04552"/>
    </source>
</evidence>
<dbReference type="PROSITE" id="PS50044">
    <property type="entry name" value="SIGMA54_3"/>
    <property type="match status" value="1"/>
</dbReference>
<dbReference type="GO" id="GO:0016779">
    <property type="term" value="F:nucleotidyltransferase activity"/>
    <property type="evidence" value="ECO:0007669"/>
    <property type="project" value="UniProtKB-KW"/>
</dbReference>
<dbReference type="GO" id="GO:0006352">
    <property type="term" value="P:DNA-templated transcription initiation"/>
    <property type="evidence" value="ECO:0007669"/>
    <property type="project" value="InterPro"/>
</dbReference>
<sequence>MIKLENIIADDLHITLNSFLYNSINLFKYNNEELNNYIMNKCRDNPLIYIDEDHIPISILSYKQTNQPDDILSELFQYFNCTLSGRNQLIMNYLIYSLNSNGFLEADTNEIALLMRIKKDIVEQLIILLQNYDNRGIGCKDITSFLAFQLKLKQVYNENLFSIFTSHLEDIQKHDYSFLKSIDVKKTEFLSYVELIKDSCELFPLSGENSSYTSPDAAITLDENNTFSIQINDCLIDSVTFEAISLNTGRQKFKRKIESYKKDYEELVSILNARKVYLADILTIIVNVQNDYLLGNTSFLNTLDQNMLSDYTSLSPATISRLLHNKFVSTPRGIFPVKSLLSKKCSKNASVSYVMHFIKNLAGFEKMSDNKISTILKEQGISISRRTVNKYKNQLLEQLSF</sequence>
<reference evidence="11 12" key="1">
    <citation type="submission" date="2018-08" db="EMBL/GenBank/DDBJ databases">
        <title>Genomic Encyclopedia of Type Strains, Phase IV (KMG-IV): sequencing the most valuable type-strain genomes for metagenomic binning, comparative biology and taxonomic classification.</title>
        <authorList>
            <person name="Goeker M."/>
        </authorList>
    </citation>
    <scope>NUCLEOTIDE SEQUENCE [LARGE SCALE GENOMIC DNA]</scope>
    <source>
        <strain evidence="11 12">DSM 17274</strain>
    </source>
</reference>
<evidence type="ECO:0000256" key="2">
    <source>
        <dbReference type="ARBA" id="ARBA00022478"/>
    </source>
</evidence>
<dbReference type="RefSeq" id="WP_115885639.1">
    <property type="nucleotide sequence ID" value="NZ_CBCSHX010000004.1"/>
</dbReference>
<keyword evidence="2" id="KW-0240">DNA-directed RNA polymerase</keyword>
<dbReference type="EMBL" id="QUMW01000013">
    <property type="protein sequence ID" value="REG23484.1"/>
    <property type="molecule type" value="Genomic_DNA"/>
</dbReference>
<keyword evidence="8" id="KW-0804">Transcription</keyword>
<comment type="caution">
    <text evidence="11">The sequence shown here is derived from an EMBL/GenBank/DDBJ whole genome shotgun (WGS) entry which is preliminary data.</text>
</comment>
<evidence type="ECO:0000256" key="3">
    <source>
        <dbReference type="ARBA" id="ARBA00022679"/>
    </source>
</evidence>
<accession>A0A3E0AUS4</accession>
<dbReference type="InterPro" id="IPR000394">
    <property type="entry name" value="RNA_pol_sigma_54"/>
</dbReference>
<evidence type="ECO:0000259" key="10">
    <source>
        <dbReference type="Pfam" id="PF04963"/>
    </source>
</evidence>
<proteinExistence type="inferred from homology"/>
<gene>
    <name evidence="11" type="ORF">DFR63_1860</name>
</gene>
<dbReference type="Pfam" id="PF04963">
    <property type="entry name" value="Sigma54_CBD"/>
    <property type="match status" value="1"/>
</dbReference>
<feature type="domain" description="RNA polymerase sigma factor 54 DNA-binding" evidence="9">
    <location>
        <begin position="258"/>
        <end position="395"/>
    </location>
</feature>
<comment type="similarity">
    <text evidence="1">Belongs to the sigma-54 factor family.</text>
</comment>
<feature type="domain" description="RNA polymerase sigma factor 54 core-binding" evidence="10">
    <location>
        <begin position="77"/>
        <end position="240"/>
    </location>
</feature>
<dbReference type="PIRSF" id="PIRSF000774">
    <property type="entry name" value="RpoN"/>
    <property type="match status" value="1"/>
</dbReference>
<keyword evidence="7" id="KW-0238">DNA-binding</keyword>
<dbReference type="Pfam" id="PF04552">
    <property type="entry name" value="Sigma54_DBD"/>
    <property type="match status" value="1"/>
</dbReference>
<evidence type="ECO:0000256" key="7">
    <source>
        <dbReference type="ARBA" id="ARBA00023125"/>
    </source>
</evidence>
<dbReference type="PANTHER" id="PTHR32248:SF4">
    <property type="entry name" value="RNA POLYMERASE SIGMA-54 FACTOR"/>
    <property type="match status" value="1"/>
</dbReference>
<evidence type="ECO:0000313" key="12">
    <source>
        <dbReference type="Proteomes" id="UP000257076"/>
    </source>
</evidence>
<dbReference type="InterPro" id="IPR007046">
    <property type="entry name" value="RNA_pol_sigma_54_core-bd"/>
</dbReference>
<dbReference type="GO" id="GO:0016987">
    <property type="term" value="F:sigma factor activity"/>
    <property type="evidence" value="ECO:0007669"/>
    <property type="project" value="UniProtKB-KW"/>
</dbReference>
<evidence type="ECO:0000256" key="1">
    <source>
        <dbReference type="ARBA" id="ARBA00008798"/>
    </source>
</evidence>
<protein>
    <submittedName>
        <fullName evidence="11">RNA polymerase RpoN-/SigL-like sigma 54 subunit</fullName>
    </submittedName>
</protein>
<evidence type="ECO:0000313" key="11">
    <source>
        <dbReference type="EMBL" id="REG23484.1"/>
    </source>
</evidence>
<dbReference type="Proteomes" id="UP000257076">
    <property type="component" value="Unassembled WGS sequence"/>
</dbReference>
<dbReference type="InterPro" id="IPR007634">
    <property type="entry name" value="RNA_pol_sigma_54_DNA-bd"/>
</dbReference>
<dbReference type="Gene3D" id="1.10.10.1330">
    <property type="entry name" value="RNA polymerase sigma-54 factor, core-binding domain"/>
    <property type="match status" value="1"/>
</dbReference>
<keyword evidence="6" id="KW-0731">Sigma factor</keyword>
<evidence type="ECO:0000256" key="8">
    <source>
        <dbReference type="ARBA" id="ARBA00023163"/>
    </source>
</evidence>
<name>A0A3E0AUS4_9STAP</name>
<dbReference type="GO" id="GO:0000428">
    <property type="term" value="C:DNA-directed RNA polymerase complex"/>
    <property type="evidence" value="ECO:0007669"/>
    <property type="project" value="UniProtKB-KW"/>
</dbReference>
<dbReference type="PANTHER" id="PTHR32248">
    <property type="entry name" value="RNA POLYMERASE SIGMA-54 FACTOR"/>
    <property type="match status" value="1"/>
</dbReference>
<dbReference type="OrthoDB" id="9814402at2"/>
<dbReference type="AlphaFoldDB" id="A0A3E0AUS4"/>
<keyword evidence="12" id="KW-1185">Reference proteome</keyword>
<organism evidence="11 12">
    <name type="scientific">Jeotgalicoccus halotolerans</name>
    <dbReference type="NCBI Taxonomy" id="157227"/>
    <lineage>
        <taxon>Bacteria</taxon>
        <taxon>Bacillati</taxon>
        <taxon>Bacillota</taxon>
        <taxon>Bacilli</taxon>
        <taxon>Bacillales</taxon>
        <taxon>Staphylococcaceae</taxon>
        <taxon>Jeotgalicoccus</taxon>
    </lineage>
</organism>
<evidence type="ECO:0000256" key="6">
    <source>
        <dbReference type="ARBA" id="ARBA00023082"/>
    </source>
</evidence>
<dbReference type="PRINTS" id="PR00045">
    <property type="entry name" value="SIGMA54FCT"/>
</dbReference>
<keyword evidence="4" id="KW-0548">Nucleotidyltransferase</keyword>
<keyword evidence="5" id="KW-0805">Transcription regulation</keyword>
<dbReference type="GO" id="GO:0001216">
    <property type="term" value="F:DNA-binding transcription activator activity"/>
    <property type="evidence" value="ECO:0007669"/>
    <property type="project" value="InterPro"/>
</dbReference>
<keyword evidence="3" id="KW-0808">Transferase</keyword>
<evidence type="ECO:0000256" key="4">
    <source>
        <dbReference type="ARBA" id="ARBA00022695"/>
    </source>
</evidence>
<dbReference type="Gene3D" id="1.10.10.60">
    <property type="entry name" value="Homeodomain-like"/>
    <property type="match status" value="1"/>
</dbReference>
<dbReference type="InterPro" id="IPR038709">
    <property type="entry name" value="RpoN_core-bd_sf"/>
</dbReference>